<organism evidence="2 3">
    <name type="scientific">Aplosporella prunicola CBS 121167</name>
    <dbReference type="NCBI Taxonomy" id="1176127"/>
    <lineage>
        <taxon>Eukaryota</taxon>
        <taxon>Fungi</taxon>
        <taxon>Dikarya</taxon>
        <taxon>Ascomycota</taxon>
        <taxon>Pezizomycotina</taxon>
        <taxon>Dothideomycetes</taxon>
        <taxon>Dothideomycetes incertae sedis</taxon>
        <taxon>Botryosphaeriales</taxon>
        <taxon>Aplosporellaceae</taxon>
        <taxon>Aplosporella</taxon>
    </lineage>
</organism>
<accession>A0A6A6B2N9</accession>
<name>A0A6A6B2N9_9PEZI</name>
<dbReference type="GeneID" id="54301055"/>
<reference evidence="2" key="1">
    <citation type="journal article" date="2020" name="Stud. Mycol.">
        <title>101 Dothideomycetes genomes: a test case for predicting lifestyles and emergence of pathogens.</title>
        <authorList>
            <person name="Haridas S."/>
            <person name="Albert R."/>
            <person name="Binder M."/>
            <person name="Bloem J."/>
            <person name="Labutti K."/>
            <person name="Salamov A."/>
            <person name="Andreopoulos B."/>
            <person name="Baker S."/>
            <person name="Barry K."/>
            <person name="Bills G."/>
            <person name="Bluhm B."/>
            <person name="Cannon C."/>
            <person name="Castanera R."/>
            <person name="Culley D."/>
            <person name="Daum C."/>
            <person name="Ezra D."/>
            <person name="Gonzalez J."/>
            <person name="Henrissat B."/>
            <person name="Kuo A."/>
            <person name="Liang C."/>
            <person name="Lipzen A."/>
            <person name="Lutzoni F."/>
            <person name="Magnuson J."/>
            <person name="Mondo S."/>
            <person name="Nolan M."/>
            <person name="Ohm R."/>
            <person name="Pangilinan J."/>
            <person name="Park H.-J."/>
            <person name="Ramirez L."/>
            <person name="Alfaro M."/>
            <person name="Sun H."/>
            <person name="Tritt A."/>
            <person name="Yoshinaga Y."/>
            <person name="Zwiers L.-H."/>
            <person name="Turgeon B."/>
            <person name="Goodwin S."/>
            <person name="Spatafora J."/>
            <person name="Crous P."/>
            <person name="Grigoriev I."/>
        </authorList>
    </citation>
    <scope>NUCLEOTIDE SEQUENCE</scope>
    <source>
        <strain evidence="2">CBS 121167</strain>
    </source>
</reference>
<dbReference type="Proteomes" id="UP000799438">
    <property type="component" value="Unassembled WGS sequence"/>
</dbReference>
<keyword evidence="3" id="KW-1185">Reference proteome</keyword>
<dbReference type="OrthoDB" id="79171at2759"/>
<evidence type="ECO:0000313" key="2">
    <source>
        <dbReference type="EMBL" id="KAF2137277.1"/>
    </source>
</evidence>
<dbReference type="EMBL" id="ML995504">
    <property type="protein sequence ID" value="KAF2137277.1"/>
    <property type="molecule type" value="Genomic_DNA"/>
</dbReference>
<proteinExistence type="predicted"/>
<protein>
    <submittedName>
        <fullName evidence="2">Uncharacterized protein</fullName>
    </submittedName>
</protein>
<dbReference type="AlphaFoldDB" id="A0A6A6B2N9"/>
<feature type="region of interest" description="Disordered" evidence="1">
    <location>
        <begin position="84"/>
        <end position="152"/>
    </location>
</feature>
<gene>
    <name evidence="2" type="ORF">K452DRAFT_312450</name>
</gene>
<feature type="compositionally biased region" description="Low complexity" evidence="1">
    <location>
        <begin position="104"/>
        <end position="113"/>
    </location>
</feature>
<evidence type="ECO:0000256" key="1">
    <source>
        <dbReference type="SAM" id="MobiDB-lite"/>
    </source>
</evidence>
<sequence>MQNNQQGNRLHLNFGFNNNQNTSGACTTMQSLVYANLIQLRYGGERLQAGARGQDVWSITGSSTSPTYHVKLTQYSDTDRLEGHEIKPISNESKKRKTDGSPVTPTTPTLLPLRASSQLQRTSAQSKWQQFNAMTKTKKKNSNRPPKPTKIPRKVKAYKKLETNKNRWQQFNTMTKGKAR</sequence>
<feature type="compositionally biased region" description="Polar residues" evidence="1">
    <location>
        <begin position="115"/>
        <end position="135"/>
    </location>
</feature>
<dbReference type="RefSeq" id="XP_033392995.1">
    <property type="nucleotide sequence ID" value="XM_033543558.1"/>
</dbReference>
<evidence type="ECO:0000313" key="3">
    <source>
        <dbReference type="Proteomes" id="UP000799438"/>
    </source>
</evidence>